<sequence>MGLKEDLITDLDDVFFNTDEFAEVVDIDGVEVEAIISNSLRKDSKKYQKFMENNYSAEEKTYTIKSSDFEALNEYDPGDRIVIDDELYRVYKITKDAGVTHIEVKIYD</sequence>
<dbReference type="AlphaFoldDB" id="A0A9W6GJE0"/>
<gene>
    <name evidence="1" type="ORF">PM10SUCC1_02620</name>
</gene>
<dbReference type="EMBL" id="BSDY01000001">
    <property type="protein sequence ID" value="GLI54747.1"/>
    <property type="molecule type" value="Genomic_DNA"/>
</dbReference>
<protein>
    <submittedName>
        <fullName evidence="1">Uncharacterized protein</fullName>
    </submittedName>
</protein>
<dbReference type="Proteomes" id="UP001144471">
    <property type="component" value="Unassembled WGS sequence"/>
</dbReference>
<reference evidence="1" key="1">
    <citation type="submission" date="2022-12" db="EMBL/GenBank/DDBJ databases">
        <title>Reference genome sequencing for broad-spectrum identification of bacterial and archaeal isolates by mass spectrometry.</title>
        <authorList>
            <person name="Sekiguchi Y."/>
            <person name="Tourlousse D.M."/>
        </authorList>
    </citation>
    <scope>NUCLEOTIDE SEQUENCE</scope>
    <source>
        <strain evidence="1">10succ1</strain>
    </source>
</reference>
<keyword evidence="2" id="KW-1185">Reference proteome</keyword>
<dbReference type="RefSeq" id="WP_281832725.1">
    <property type="nucleotide sequence ID" value="NZ_BSDY01000001.1"/>
</dbReference>
<comment type="caution">
    <text evidence="1">The sequence shown here is derived from an EMBL/GenBank/DDBJ whole genome shotgun (WGS) entry which is preliminary data.</text>
</comment>
<evidence type="ECO:0000313" key="1">
    <source>
        <dbReference type="EMBL" id="GLI54747.1"/>
    </source>
</evidence>
<evidence type="ECO:0000313" key="2">
    <source>
        <dbReference type="Proteomes" id="UP001144471"/>
    </source>
</evidence>
<organism evidence="1 2">
    <name type="scientific">Propionigenium maris DSM 9537</name>
    <dbReference type="NCBI Taxonomy" id="1123000"/>
    <lineage>
        <taxon>Bacteria</taxon>
        <taxon>Fusobacteriati</taxon>
        <taxon>Fusobacteriota</taxon>
        <taxon>Fusobacteriia</taxon>
        <taxon>Fusobacteriales</taxon>
        <taxon>Fusobacteriaceae</taxon>
        <taxon>Propionigenium</taxon>
    </lineage>
</organism>
<proteinExistence type="predicted"/>
<dbReference type="GO" id="GO:0019068">
    <property type="term" value="P:virion assembly"/>
    <property type="evidence" value="ECO:0007669"/>
    <property type="project" value="InterPro"/>
</dbReference>
<accession>A0A9W6GJE0</accession>
<name>A0A9W6GJE0_9FUSO</name>